<proteinExistence type="predicted"/>
<evidence type="ECO:0000259" key="2">
    <source>
        <dbReference type="PROSITE" id="PS50217"/>
    </source>
</evidence>
<dbReference type="InterPro" id="IPR000837">
    <property type="entry name" value="AP-1"/>
</dbReference>
<reference evidence="4" key="1">
    <citation type="submission" date="2025-08" db="UniProtKB">
        <authorList>
            <consortium name="RefSeq"/>
        </authorList>
    </citation>
    <scope>IDENTIFICATION</scope>
    <source>
        <tissue evidence="4">Total insect</tissue>
    </source>
</reference>
<gene>
    <name evidence="4" type="primary">LOC117651361</name>
</gene>
<dbReference type="InParanoid" id="A0A6P9A0G2"/>
<dbReference type="GO" id="GO:0000978">
    <property type="term" value="F:RNA polymerase II cis-regulatory region sequence-specific DNA binding"/>
    <property type="evidence" value="ECO:0007669"/>
    <property type="project" value="TreeGrafter"/>
</dbReference>
<accession>A0A6P9A0G2</accession>
<dbReference type="PROSITE" id="PS00036">
    <property type="entry name" value="BZIP_BASIC"/>
    <property type="match status" value="1"/>
</dbReference>
<dbReference type="RefSeq" id="XP_034251217.1">
    <property type="nucleotide sequence ID" value="XM_034395326.1"/>
</dbReference>
<dbReference type="CTD" id="3772082"/>
<dbReference type="Proteomes" id="UP000515158">
    <property type="component" value="Unplaced"/>
</dbReference>
<protein>
    <submittedName>
        <fullName evidence="4">Transcription factor kayak, isoforms A/B/F isoform X1</fullName>
    </submittedName>
</protein>
<feature type="domain" description="BZIP" evidence="2">
    <location>
        <begin position="197"/>
        <end position="260"/>
    </location>
</feature>
<name>A0A6P9A0G2_THRPL</name>
<organism evidence="4">
    <name type="scientific">Thrips palmi</name>
    <name type="common">Melon thrips</name>
    <dbReference type="NCBI Taxonomy" id="161013"/>
    <lineage>
        <taxon>Eukaryota</taxon>
        <taxon>Metazoa</taxon>
        <taxon>Ecdysozoa</taxon>
        <taxon>Arthropoda</taxon>
        <taxon>Hexapoda</taxon>
        <taxon>Insecta</taxon>
        <taxon>Pterygota</taxon>
        <taxon>Neoptera</taxon>
        <taxon>Paraneoptera</taxon>
        <taxon>Thysanoptera</taxon>
        <taxon>Terebrantia</taxon>
        <taxon>Thripoidea</taxon>
        <taxon>Thripidae</taxon>
        <taxon>Thrips</taxon>
    </lineage>
</organism>
<dbReference type="Pfam" id="PF00170">
    <property type="entry name" value="bZIP_1"/>
    <property type="match status" value="1"/>
</dbReference>
<dbReference type="Gene3D" id="1.20.5.170">
    <property type="match status" value="1"/>
</dbReference>
<dbReference type="SMART" id="SM00338">
    <property type="entry name" value="BRLZ"/>
    <property type="match status" value="1"/>
</dbReference>
<dbReference type="PANTHER" id="PTHR23351:SF56">
    <property type="entry name" value="KAYAK"/>
    <property type="match status" value="1"/>
</dbReference>
<dbReference type="InterPro" id="IPR046347">
    <property type="entry name" value="bZIP_sf"/>
</dbReference>
<dbReference type="GO" id="GO:0005634">
    <property type="term" value="C:nucleus"/>
    <property type="evidence" value="ECO:0007669"/>
    <property type="project" value="TreeGrafter"/>
</dbReference>
<dbReference type="SUPFAM" id="SSF57959">
    <property type="entry name" value="Leucine zipper domain"/>
    <property type="match status" value="1"/>
</dbReference>
<dbReference type="GeneID" id="117651361"/>
<sequence>MNFFPHAPCYPFEIDRSGVESHQAMPAMPDLSSLLMQELYQQILPLESFGLPPGVQTTTTPTLTLTPTTMRSFAADLLNGALDDEQTPYHNEAGFVPPVVHTSSSLSTYVVDSKSWQGGSVTTMPAASAANTASAVATSNGTVPVAASVAASTVLTALTAPVLAESPPLPSTTPTPSRRNVGGRRPNKSSGISPEEEERRQMRRERNKAAAARCRKRRLDQTNTLVIETEGLECKKRGLQNEIQQLTNEVKELEFLLETHVCRLPRSERCASPLDIKPTIYDLKQEEAEHNELREPPMKRPMMSMPAPPVAPAVATPVQSKPSRPTSLPVSSHNIFRSTAAEIAGISITTPSTGIMLNFDSLMEGGTGLTPVSGPLVPSCSSQQRNQNCVDLSSPDSNITNKLVSL</sequence>
<feature type="region of interest" description="Disordered" evidence="1">
    <location>
        <begin position="164"/>
        <end position="215"/>
    </location>
</feature>
<dbReference type="OrthoDB" id="5866312at2759"/>
<feature type="compositionally biased region" description="Polar residues" evidence="1">
    <location>
        <begin position="319"/>
        <end position="331"/>
    </location>
</feature>
<dbReference type="AlphaFoldDB" id="A0A6P9A0G2"/>
<evidence type="ECO:0000313" key="4">
    <source>
        <dbReference type="RefSeq" id="XP_034251217.1"/>
    </source>
</evidence>
<dbReference type="PANTHER" id="PTHR23351">
    <property type="entry name" value="FOS TRANSCRIPTION FACTOR-RELATED"/>
    <property type="match status" value="1"/>
</dbReference>
<evidence type="ECO:0000256" key="1">
    <source>
        <dbReference type="SAM" id="MobiDB-lite"/>
    </source>
</evidence>
<dbReference type="InterPro" id="IPR004827">
    <property type="entry name" value="bZIP"/>
</dbReference>
<feature type="region of interest" description="Disordered" evidence="1">
    <location>
        <begin position="310"/>
        <end position="331"/>
    </location>
</feature>
<dbReference type="KEGG" id="tpal:117651361"/>
<keyword evidence="3" id="KW-1185">Reference proteome</keyword>
<dbReference type="GO" id="GO:0000981">
    <property type="term" value="F:DNA-binding transcription factor activity, RNA polymerase II-specific"/>
    <property type="evidence" value="ECO:0007669"/>
    <property type="project" value="TreeGrafter"/>
</dbReference>
<dbReference type="PROSITE" id="PS50217">
    <property type="entry name" value="BZIP"/>
    <property type="match status" value="1"/>
</dbReference>
<evidence type="ECO:0000313" key="3">
    <source>
        <dbReference type="Proteomes" id="UP000515158"/>
    </source>
</evidence>